<evidence type="ECO:0000256" key="1">
    <source>
        <dbReference type="ARBA" id="ARBA00010688"/>
    </source>
</evidence>
<dbReference type="GO" id="GO:2001059">
    <property type="term" value="P:D-tagatose 6-phosphate catabolic process"/>
    <property type="evidence" value="ECO:0007669"/>
    <property type="project" value="UniProtKB-UniPathway"/>
</dbReference>
<keyword evidence="4 10" id="KW-0808">Transferase</keyword>
<dbReference type="PANTHER" id="PTHR46566:SF2">
    <property type="entry name" value="ATP-DEPENDENT 6-PHOSPHOFRUCTOKINASE ISOZYME 2"/>
    <property type="match status" value="1"/>
</dbReference>
<evidence type="ECO:0000259" key="12">
    <source>
        <dbReference type="Pfam" id="PF00294"/>
    </source>
</evidence>
<name>A0A2R4VYH0_THEAF</name>
<evidence type="ECO:0000256" key="4">
    <source>
        <dbReference type="ARBA" id="ARBA00022679"/>
    </source>
</evidence>
<evidence type="ECO:0000256" key="9">
    <source>
        <dbReference type="ARBA" id="ARBA00047745"/>
    </source>
</evidence>
<sequence>MIYTITLNPALDRQIWVEDIKYDESNRIVREATYAGGKGIDVSRVLANFGADNVALGFVGGFSGEELEGRLLNDGVRCNFTYISANTRTNIVLNDEKTKSQTLFNAIGPEIQPQDLMRLIKQIQNLSNPEYVIISGSLPVGVQPAFYNKLIDIAKEIGAKVVFDTDGKAMKVGLSSKPHVIKPNIHELERLVDKKLKYVPEIAQEARSICKRGISIVLVSMGANGMLCISSTEEYWAFPPPVSVQNTIGAGDSSVAGFVLALKEGKSLKEALAFAVAAGTATTTRPGTAVCLPEDVEAIYPNVTFRDIV</sequence>
<dbReference type="Pfam" id="PF00294">
    <property type="entry name" value="PfkB"/>
    <property type="match status" value="1"/>
</dbReference>
<dbReference type="EC" id="2.7.1.56" evidence="2 11"/>
<dbReference type="GO" id="GO:0016052">
    <property type="term" value="P:carbohydrate catabolic process"/>
    <property type="evidence" value="ECO:0007669"/>
    <property type="project" value="UniProtKB-ARBA"/>
</dbReference>
<dbReference type="UniPathway" id="UPA00704">
    <property type="reaction ID" value="UER00715"/>
</dbReference>
<dbReference type="SUPFAM" id="SSF53613">
    <property type="entry name" value="Ribokinase-like"/>
    <property type="match status" value="1"/>
</dbReference>
<keyword evidence="5 11" id="KW-0547">Nucleotide-binding</keyword>
<organism evidence="13 14">
    <name type="scientific">Thermodesulfobium acidiphilum</name>
    <dbReference type="NCBI Taxonomy" id="1794699"/>
    <lineage>
        <taxon>Bacteria</taxon>
        <taxon>Pseudomonadati</taxon>
        <taxon>Thermodesulfobiota</taxon>
        <taxon>Thermodesulfobiia</taxon>
        <taxon>Thermodesulfobiales</taxon>
        <taxon>Thermodesulfobiaceae</taxon>
        <taxon>Thermodesulfobium</taxon>
    </lineage>
</organism>
<accession>A0A2R4VYH0</accession>
<dbReference type="EMBL" id="CP020921">
    <property type="protein sequence ID" value="AWB09609.1"/>
    <property type="molecule type" value="Genomic_DNA"/>
</dbReference>
<dbReference type="Gene3D" id="3.40.1190.20">
    <property type="match status" value="1"/>
</dbReference>
<dbReference type="GO" id="GO:0005524">
    <property type="term" value="F:ATP binding"/>
    <property type="evidence" value="ECO:0007669"/>
    <property type="project" value="UniProtKB-UniRule"/>
</dbReference>
<keyword evidence="14" id="KW-1185">Reference proteome</keyword>
<evidence type="ECO:0000256" key="8">
    <source>
        <dbReference type="ARBA" id="ARBA00032802"/>
    </source>
</evidence>
<dbReference type="InterPro" id="IPR002173">
    <property type="entry name" value="Carboh/pur_kinase_PfkB_CS"/>
</dbReference>
<keyword evidence="6 11" id="KW-0418">Kinase</keyword>
<reference evidence="13 14" key="1">
    <citation type="submission" date="2017-04" db="EMBL/GenBank/DDBJ databases">
        <title>Genomic insights into metabolism of Thermodesulfobium acidiphilum.</title>
        <authorList>
            <person name="Toshchakov S.V."/>
            <person name="Frolov E.N."/>
            <person name="Kublanov I.V."/>
            <person name="Samarov N.I."/>
            <person name="Novikov A."/>
            <person name="Lebedinsky A.V."/>
            <person name="Bonch-Osmolovskaya E.A."/>
            <person name="Chernyh N.A."/>
        </authorList>
    </citation>
    <scope>NUCLEOTIDE SEQUENCE [LARGE SCALE GENOMIC DNA]</scope>
    <source>
        <strain evidence="13 14">3127-1</strain>
    </source>
</reference>
<dbReference type="InterPro" id="IPR011611">
    <property type="entry name" value="PfkB_dom"/>
</dbReference>
<dbReference type="InterPro" id="IPR029056">
    <property type="entry name" value="Ribokinase-like"/>
</dbReference>
<evidence type="ECO:0000256" key="3">
    <source>
        <dbReference type="ARBA" id="ARBA00013596"/>
    </source>
</evidence>
<comment type="function">
    <text evidence="11">Catalyzes the ATP-dependent phosphorylation of fructose-l-phosphate to fructose-l,6-bisphosphate.</text>
</comment>
<evidence type="ECO:0000313" key="14">
    <source>
        <dbReference type="Proteomes" id="UP000244792"/>
    </source>
</evidence>
<dbReference type="PIRSF" id="PIRSF000535">
    <property type="entry name" value="1PFK/6PFK/LacC"/>
    <property type="match status" value="1"/>
</dbReference>
<dbReference type="PANTHER" id="PTHR46566">
    <property type="entry name" value="1-PHOSPHOFRUCTOKINASE-RELATED"/>
    <property type="match status" value="1"/>
</dbReference>
<dbReference type="KEGG" id="taci:TDSAC_0224"/>
<proteinExistence type="inferred from homology"/>
<protein>
    <recommendedName>
        <fullName evidence="3 11">1-phosphofructokinase</fullName>
        <shortName evidence="11">Fru1PK</shortName>
        <ecNumber evidence="2 11">2.7.1.56</ecNumber>
    </recommendedName>
    <alternativeName>
        <fullName evidence="8 11">Fructose 1-phosphate kinase</fullName>
    </alternativeName>
</protein>
<keyword evidence="7 11" id="KW-0067">ATP-binding</keyword>
<evidence type="ECO:0000256" key="6">
    <source>
        <dbReference type="ARBA" id="ARBA00022777"/>
    </source>
</evidence>
<evidence type="ECO:0000256" key="11">
    <source>
        <dbReference type="RuleBase" id="RU369061"/>
    </source>
</evidence>
<dbReference type="AlphaFoldDB" id="A0A2R4VYH0"/>
<comment type="catalytic activity">
    <reaction evidence="9 11">
        <text>beta-D-fructose 1-phosphate + ATP = beta-D-fructose 1,6-bisphosphate + ADP + H(+)</text>
        <dbReference type="Rhea" id="RHEA:14213"/>
        <dbReference type="ChEBI" id="CHEBI:15378"/>
        <dbReference type="ChEBI" id="CHEBI:30616"/>
        <dbReference type="ChEBI" id="CHEBI:32966"/>
        <dbReference type="ChEBI" id="CHEBI:138881"/>
        <dbReference type="ChEBI" id="CHEBI:456216"/>
        <dbReference type="EC" id="2.7.1.56"/>
    </reaction>
</comment>
<dbReference type="CDD" id="cd01164">
    <property type="entry name" value="FruK_PfkB_like"/>
    <property type="match status" value="1"/>
</dbReference>
<evidence type="ECO:0000256" key="5">
    <source>
        <dbReference type="ARBA" id="ARBA00022741"/>
    </source>
</evidence>
<dbReference type="Proteomes" id="UP000244792">
    <property type="component" value="Chromosome"/>
</dbReference>
<feature type="domain" description="Carbohydrate kinase PfkB" evidence="12">
    <location>
        <begin position="16"/>
        <end position="294"/>
    </location>
</feature>
<dbReference type="GO" id="GO:0005829">
    <property type="term" value="C:cytosol"/>
    <property type="evidence" value="ECO:0007669"/>
    <property type="project" value="TreeGrafter"/>
</dbReference>
<dbReference type="GO" id="GO:0008662">
    <property type="term" value="F:1-phosphofructokinase activity"/>
    <property type="evidence" value="ECO:0007669"/>
    <property type="project" value="UniProtKB-UniRule"/>
</dbReference>
<dbReference type="RefSeq" id="WP_108308132.1">
    <property type="nucleotide sequence ID" value="NZ_CP020921.1"/>
</dbReference>
<dbReference type="InterPro" id="IPR017583">
    <property type="entry name" value="Tagatose/fructose_Pkinase"/>
</dbReference>
<dbReference type="OrthoDB" id="9801219at2"/>
<evidence type="ECO:0000256" key="2">
    <source>
        <dbReference type="ARBA" id="ARBA00012131"/>
    </source>
</evidence>
<dbReference type="NCBIfam" id="TIGR03168">
    <property type="entry name" value="1-PFK"/>
    <property type="match status" value="1"/>
</dbReference>
<dbReference type="NCBIfam" id="TIGR03828">
    <property type="entry name" value="pfkB"/>
    <property type="match status" value="1"/>
</dbReference>
<dbReference type="FunFam" id="3.40.1190.20:FF:000001">
    <property type="entry name" value="Phosphofructokinase"/>
    <property type="match status" value="1"/>
</dbReference>
<gene>
    <name evidence="13" type="ORF">TDSAC_0224</name>
</gene>
<dbReference type="PROSITE" id="PS00584">
    <property type="entry name" value="PFKB_KINASES_2"/>
    <property type="match status" value="1"/>
</dbReference>
<dbReference type="InterPro" id="IPR022463">
    <property type="entry name" value="1-PFruKinase"/>
</dbReference>
<evidence type="ECO:0000256" key="10">
    <source>
        <dbReference type="PIRNR" id="PIRNR000535"/>
    </source>
</evidence>
<dbReference type="GO" id="GO:0044281">
    <property type="term" value="P:small molecule metabolic process"/>
    <property type="evidence" value="ECO:0007669"/>
    <property type="project" value="UniProtKB-ARBA"/>
</dbReference>
<evidence type="ECO:0000256" key="7">
    <source>
        <dbReference type="ARBA" id="ARBA00022840"/>
    </source>
</evidence>
<comment type="similarity">
    <text evidence="1 11">Belongs to the carbohydrate kinase PfkB family.</text>
</comment>
<evidence type="ECO:0000313" key="13">
    <source>
        <dbReference type="EMBL" id="AWB09609.1"/>
    </source>
</evidence>